<keyword evidence="2" id="KW-1185">Reference proteome</keyword>
<evidence type="ECO:0000313" key="1">
    <source>
        <dbReference type="EMBL" id="MBS4198630.1"/>
    </source>
</evidence>
<gene>
    <name evidence="1" type="ORF">KHA93_03070</name>
</gene>
<dbReference type="AlphaFoldDB" id="A0A942TIG4"/>
<accession>A0A942TIG4</accession>
<organism evidence="1 2">
    <name type="scientific">Lederbergia citrisecunda</name>
    <dbReference type="NCBI Taxonomy" id="2833583"/>
    <lineage>
        <taxon>Bacteria</taxon>
        <taxon>Bacillati</taxon>
        <taxon>Bacillota</taxon>
        <taxon>Bacilli</taxon>
        <taxon>Bacillales</taxon>
        <taxon>Bacillaceae</taxon>
        <taxon>Lederbergia</taxon>
    </lineage>
</organism>
<evidence type="ECO:0008006" key="3">
    <source>
        <dbReference type="Google" id="ProtNLM"/>
    </source>
</evidence>
<reference evidence="1 2" key="1">
    <citation type="submission" date="2021-05" db="EMBL/GenBank/DDBJ databases">
        <title>Novel Bacillus species.</title>
        <authorList>
            <person name="Liu G."/>
        </authorList>
    </citation>
    <scope>NUCLEOTIDE SEQUENCE [LARGE SCALE GENOMIC DNA]</scope>
    <source>
        <strain evidence="1 2">FJAT-49732</strain>
    </source>
</reference>
<sequence>MKGIINRANGTDQRLELIYMNNDNQISQRIIKVLAVTDQSIKAYCYTKQQFRTFKLENILSVAPFRSRRSA</sequence>
<dbReference type="EMBL" id="JAGYPJ010000001">
    <property type="protein sequence ID" value="MBS4198630.1"/>
    <property type="molecule type" value="Genomic_DNA"/>
</dbReference>
<dbReference type="RefSeq" id="WP_213109372.1">
    <property type="nucleotide sequence ID" value="NZ_JAGYPJ010000001.1"/>
</dbReference>
<comment type="caution">
    <text evidence="1">The sequence shown here is derived from an EMBL/GenBank/DDBJ whole genome shotgun (WGS) entry which is preliminary data.</text>
</comment>
<dbReference type="Proteomes" id="UP000682713">
    <property type="component" value="Unassembled WGS sequence"/>
</dbReference>
<name>A0A942TIG4_9BACI</name>
<proteinExistence type="predicted"/>
<evidence type="ECO:0000313" key="2">
    <source>
        <dbReference type="Proteomes" id="UP000682713"/>
    </source>
</evidence>
<protein>
    <recommendedName>
        <fullName evidence="3">WYL domain-containing protein</fullName>
    </recommendedName>
</protein>